<dbReference type="InterPro" id="IPR025857">
    <property type="entry name" value="MacB_PCD"/>
</dbReference>
<organism evidence="10 11">
    <name type="scientific">Sphingomonas cynarae</name>
    <dbReference type="NCBI Taxonomy" id="930197"/>
    <lineage>
        <taxon>Bacteria</taxon>
        <taxon>Pseudomonadati</taxon>
        <taxon>Pseudomonadota</taxon>
        <taxon>Alphaproteobacteria</taxon>
        <taxon>Sphingomonadales</taxon>
        <taxon>Sphingomonadaceae</taxon>
        <taxon>Sphingomonas</taxon>
    </lineage>
</organism>
<dbReference type="InterPro" id="IPR003838">
    <property type="entry name" value="ABC3_permease_C"/>
</dbReference>
<keyword evidence="10" id="KW-0449">Lipoprotein</keyword>
<sequence length="434" mass="44750">MPAPTAGWPGRLDRATIRAMTLRPILSAHERLLVRRYLFPGAGGRLMLLVAAIGCAGVMIGVASLILVVSVMNGAEARLAGQIASVDGHLAVTRVGHDLPDWRRLTQQAAGVRGVARAVPTLKQSGLVTAAGRVAPVEFQGLRFADMRRLPAFRGGDAFVTGGLPARAGEIAVGLGIADRLGIGTGDPVAVTTARIDRAGRLAVTSTPLTIAGIYRTGAATYDDRRVIAPLADVQRLFARGDVASGIDIAAVDDATSTALAPALRTHLTGPVVVRHWRDLNAALVQTMAQEHVAMAAIIAMVTVIALANILSTMGMLVRFKAREIAILRTMGASAGSVARVFVAVGVAIGLTGEVAGIALGLGLKAAKNPVADAIGRWAGPSPELAIFRDLPLVLSPPELAGIAAAVMTGVTAASLFPARHAAAIDPARILRHG</sequence>
<dbReference type="PANTHER" id="PTHR30489:SF0">
    <property type="entry name" value="LIPOPROTEIN-RELEASING SYSTEM TRANSMEMBRANE PROTEIN LOLE"/>
    <property type="match status" value="1"/>
</dbReference>
<keyword evidence="3" id="KW-1003">Cell membrane</keyword>
<dbReference type="PANTHER" id="PTHR30489">
    <property type="entry name" value="LIPOPROTEIN-RELEASING SYSTEM TRANSMEMBRANE PROTEIN LOLE"/>
    <property type="match status" value="1"/>
</dbReference>
<dbReference type="Pfam" id="PF02687">
    <property type="entry name" value="FtsX"/>
    <property type="match status" value="1"/>
</dbReference>
<gene>
    <name evidence="10" type="ORF">GCM10022268_16760</name>
</gene>
<evidence type="ECO:0000256" key="3">
    <source>
        <dbReference type="ARBA" id="ARBA00022475"/>
    </source>
</evidence>
<dbReference type="Pfam" id="PF12704">
    <property type="entry name" value="MacB_PCD"/>
    <property type="match status" value="1"/>
</dbReference>
<name>A0ABP7DP85_9SPHN</name>
<proteinExistence type="inferred from homology"/>
<feature type="transmembrane region" description="Helical" evidence="7">
    <location>
        <begin position="46"/>
        <end position="72"/>
    </location>
</feature>
<feature type="transmembrane region" description="Helical" evidence="7">
    <location>
        <begin position="341"/>
        <end position="364"/>
    </location>
</feature>
<evidence type="ECO:0000259" key="9">
    <source>
        <dbReference type="Pfam" id="PF12704"/>
    </source>
</evidence>
<evidence type="ECO:0000259" key="8">
    <source>
        <dbReference type="Pfam" id="PF02687"/>
    </source>
</evidence>
<evidence type="ECO:0000313" key="10">
    <source>
        <dbReference type="EMBL" id="GAA3708049.1"/>
    </source>
</evidence>
<protein>
    <submittedName>
        <fullName evidence="10">Lipoprotein-releasing ABC transporter permease subunit</fullName>
    </submittedName>
</protein>
<comment type="subcellular location">
    <subcellularLocation>
        <location evidence="1">Cell membrane</location>
        <topology evidence="1">Multi-pass membrane protein</topology>
    </subcellularLocation>
</comment>
<evidence type="ECO:0000256" key="4">
    <source>
        <dbReference type="ARBA" id="ARBA00022692"/>
    </source>
</evidence>
<dbReference type="Proteomes" id="UP001500523">
    <property type="component" value="Unassembled WGS sequence"/>
</dbReference>
<evidence type="ECO:0000256" key="2">
    <source>
        <dbReference type="ARBA" id="ARBA00005236"/>
    </source>
</evidence>
<comment type="similarity">
    <text evidence="2">Belongs to the ABC-4 integral membrane protein family. LolC/E subfamily.</text>
</comment>
<evidence type="ECO:0000256" key="5">
    <source>
        <dbReference type="ARBA" id="ARBA00022989"/>
    </source>
</evidence>
<dbReference type="RefSeq" id="WP_344692900.1">
    <property type="nucleotide sequence ID" value="NZ_BAABBF010000003.1"/>
</dbReference>
<keyword evidence="4 7" id="KW-0812">Transmembrane</keyword>
<feature type="domain" description="MacB-like periplasmic core" evidence="9">
    <location>
        <begin position="56"/>
        <end position="265"/>
    </location>
</feature>
<reference evidence="11" key="1">
    <citation type="journal article" date="2019" name="Int. J. Syst. Evol. Microbiol.">
        <title>The Global Catalogue of Microorganisms (GCM) 10K type strain sequencing project: providing services to taxonomists for standard genome sequencing and annotation.</title>
        <authorList>
            <consortium name="The Broad Institute Genomics Platform"/>
            <consortium name="The Broad Institute Genome Sequencing Center for Infectious Disease"/>
            <person name="Wu L."/>
            <person name="Ma J."/>
        </authorList>
    </citation>
    <scope>NUCLEOTIDE SEQUENCE [LARGE SCALE GENOMIC DNA]</scope>
    <source>
        <strain evidence="11">JCM 17498</strain>
    </source>
</reference>
<keyword evidence="6 7" id="KW-0472">Membrane</keyword>
<feature type="domain" description="ABC3 transporter permease C-terminal" evidence="8">
    <location>
        <begin position="297"/>
        <end position="426"/>
    </location>
</feature>
<keyword evidence="11" id="KW-1185">Reference proteome</keyword>
<evidence type="ECO:0000256" key="6">
    <source>
        <dbReference type="ARBA" id="ARBA00023136"/>
    </source>
</evidence>
<feature type="transmembrane region" description="Helical" evidence="7">
    <location>
        <begin position="293"/>
        <end position="320"/>
    </location>
</feature>
<comment type="caution">
    <text evidence="10">The sequence shown here is derived from an EMBL/GenBank/DDBJ whole genome shotgun (WGS) entry which is preliminary data.</text>
</comment>
<dbReference type="EMBL" id="BAABBF010000003">
    <property type="protein sequence ID" value="GAA3708049.1"/>
    <property type="molecule type" value="Genomic_DNA"/>
</dbReference>
<keyword evidence="5 7" id="KW-1133">Transmembrane helix</keyword>
<evidence type="ECO:0000256" key="7">
    <source>
        <dbReference type="SAM" id="Phobius"/>
    </source>
</evidence>
<dbReference type="InterPro" id="IPR051447">
    <property type="entry name" value="Lipoprotein-release_system"/>
</dbReference>
<accession>A0ABP7DP85</accession>
<evidence type="ECO:0000256" key="1">
    <source>
        <dbReference type="ARBA" id="ARBA00004651"/>
    </source>
</evidence>
<evidence type="ECO:0000313" key="11">
    <source>
        <dbReference type="Proteomes" id="UP001500523"/>
    </source>
</evidence>